<dbReference type="EMBL" id="BK003907">
    <property type="protein sequence ID" value="DAA02605.1"/>
    <property type="molecule type" value="Genomic_DNA"/>
</dbReference>
<gene>
    <name evidence="2" type="ORF">HDC07167</name>
</gene>
<feature type="region of interest" description="Disordered" evidence="1">
    <location>
        <begin position="121"/>
        <end position="143"/>
    </location>
</feature>
<evidence type="ECO:0000256" key="1">
    <source>
        <dbReference type="SAM" id="MobiDB-lite"/>
    </source>
</evidence>
<accession>Q6IG59</accession>
<evidence type="ECO:0000313" key="2">
    <source>
        <dbReference type="EMBL" id="DAA02605.1"/>
    </source>
</evidence>
<organism evidence="2">
    <name type="scientific">Drosophila melanogaster</name>
    <name type="common">Fruit fly</name>
    <dbReference type="NCBI Taxonomy" id="7227"/>
    <lineage>
        <taxon>Eukaryota</taxon>
        <taxon>Metazoa</taxon>
        <taxon>Ecdysozoa</taxon>
        <taxon>Arthropoda</taxon>
        <taxon>Hexapoda</taxon>
        <taxon>Insecta</taxon>
        <taxon>Pterygota</taxon>
        <taxon>Neoptera</taxon>
        <taxon>Endopterygota</taxon>
        <taxon>Diptera</taxon>
        <taxon>Brachycera</taxon>
        <taxon>Muscomorpha</taxon>
        <taxon>Ephydroidea</taxon>
        <taxon>Drosophilidae</taxon>
        <taxon>Drosophila</taxon>
        <taxon>Sophophora</taxon>
    </lineage>
</organism>
<reference evidence="2" key="1">
    <citation type="journal article" date="2003" name="Genome Biol.">
        <title>An integrated gene annotation and transcriptional profiling approach towards the full gene content of the Drosophila genome.</title>
        <authorList>
            <person name="Hild M."/>
            <person name="Beckmann B."/>
            <person name="Haas S.A."/>
            <person name="Koch B."/>
            <person name="Solovyev V."/>
            <person name="Busold C."/>
            <person name="Fellenberg K."/>
            <person name="Boutros M."/>
            <person name="Vingron M."/>
            <person name="Sauer F."/>
            <person name="Hoheisel J.D."/>
            <person name="Paro R."/>
        </authorList>
    </citation>
    <scope>NUCLEOTIDE SEQUENCE</scope>
</reference>
<proteinExistence type="predicted"/>
<name>Q6IG59_DROME</name>
<sequence length="170" mass="18880">MQIYPSDTQRSLFMKLISGKPLPRSQYQLSGRRAVQLLSRVNTTLEWVRTQLYRQTGVSICATTPTPPSDPPIQQSTYHSTSKWVMFYGQEILKTPQSRSSSCQSQGRPLKMHEMPSAEGKFLKNTSGCTSDPPPWAEVQSATAPAAPLHSTLYSTALHSTPQLKCRLPG</sequence>
<protein>
    <submittedName>
        <fullName evidence="2">HDC07167</fullName>
    </submittedName>
</protein>
<dbReference type="AlphaFoldDB" id="Q6IG59"/>